<sequence length="281" mass="31358">MDHCLAAAEGLRKLKETKTYAVHGYSRRTSHWRRVPTKCGPLEKEMTTKSTLVTASTSENWTKANLFALTIPSERRFTENIEKRVCPLTTNTQQSQQEGAVELRRTRPLFSSIIRFFELATTLRTKCSFTQNTVQKKGGICLKSSSIALFVCMMEEVGDESTETTFSPVRLSEVYLKACGGFEMLRKLLISSNLENGKGEPVLWVSPTVEYLERSIDKFNKALKEISAQVDANLRSAITTDFIVQVVEEAKAINRSTGTRGRRGRGRSSATGRPSSRGVSS</sequence>
<feature type="region of interest" description="Disordered" evidence="1">
    <location>
        <begin position="255"/>
        <end position="281"/>
    </location>
</feature>
<accession>A0A085MYW2</accession>
<feature type="compositionally biased region" description="Low complexity" evidence="1">
    <location>
        <begin position="267"/>
        <end position="281"/>
    </location>
</feature>
<dbReference type="AlphaFoldDB" id="A0A085MYW2"/>
<reference evidence="2" key="1">
    <citation type="journal article" date="2014" name="Nat. Genet.">
        <title>Genome and transcriptome of the porcine whipworm Trichuris suis.</title>
        <authorList>
            <person name="Jex A.R."/>
            <person name="Nejsum P."/>
            <person name="Schwarz E.M."/>
            <person name="Hu L."/>
            <person name="Young N.D."/>
            <person name="Hall R.S."/>
            <person name="Korhonen P.K."/>
            <person name="Liao S."/>
            <person name="Thamsborg S."/>
            <person name="Xia J."/>
            <person name="Xu P."/>
            <person name="Wang S."/>
            <person name="Scheerlinck J.P."/>
            <person name="Hofmann A."/>
            <person name="Sternberg P.W."/>
            <person name="Wang J."/>
            <person name="Gasser R.B."/>
        </authorList>
    </citation>
    <scope>NUCLEOTIDE SEQUENCE [LARGE SCALE GENOMIC DNA]</scope>
    <source>
        <strain evidence="2">DCEP-RM93F</strain>
    </source>
</reference>
<protein>
    <submittedName>
        <fullName evidence="2">Uncharacterized protein</fullName>
    </submittedName>
</protein>
<dbReference type="Proteomes" id="UP000030758">
    <property type="component" value="Unassembled WGS sequence"/>
</dbReference>
<name>A0A085MYW2_9BILA</name>
<organism evidence="2">
    <name type="scientific">Trichuris suis</name>
    <name type="common">pig whipworm</name>
    <dbReference type="NCBI Taxonomy" id="68888"/>
    <lineage>
        <taxon>Eukaryota</taxon>
        <taxon>Metazoa</taxon>
        <taxon>Ecdysozoa</taxon>
        <taxon>Nematoda</taxon>
        <taxon>Enoplea</taxon>
        <taxon>Dorylaimia</taxon>
        <taxon>Trichinellida</taxon>
        <taxon>Trichuridae</taxon>
        <taxon>Trichuris</taxon>
    </lineage>
</organism>
<evidence type="ECO:0000313" key="2">
    <source>
        <dbReference type="EMBL" id="KFD62408.1"/>
    </source>
</evidence>
<proteinExistence type="predicted"/>
<dbReference type="EMBL" id="KL367596">
    <property type="protein sequence ID" value="KFD62408.1"/>
    <property type="molecule type" value="Genomic_DNA"/>
</dbReference>
<evidence type="ECO:0000256" key="1">
    <source>
        <dbReference type="SAM" id="MobiDB-lite"/>
    </source>
</evidence>
<gene>
    <name evidence="2" type="ORF">M514_00889</name>
</gene>